<comment type="caution">
    <text evidence="2">The sequence shown here is derived from an EMBL/GenBank/DDBJ whole genome shotgun (WGS) entry which is preliminary data.</text>
</comment>
<dbReference type="PANTHER" id="PTHR22916:SF3">
    <property type="entry name" value="UDP-GLCNAC:BETAGAL BETA-1,3-N-ACETYLGLUCOSAMINYLTRANSFERASE-LIKE PROTEIN 1"/>
    <property type="match status" value="1"/>
</dbReference>
<dbReference type="PANTHER" id="PTHR22916">
    <property type="entry name" value="GLYCOSYLTRANSFERASE"/>
    <property type="match status" value="1"/>
</dbReference>
<gene>
    <name evidence="2" type="ORF">IC229_08515</name>
</gene>
<proteinExistence type="predicted"/>
<dbReference type="EMBL" id="JACWZY010000005">
    <property type="protein sequence ID" value="MBD2700676.1"/>
    <property type="molecule type" value="Genomic_DNA"/>
</dbReference>
<name>A0A927AQK5_9BACT</name>
<reference evidence="2" key="1">
    <citation type="submission" date="2020-09" db="EMBL/GenBank/DDBJ databases">
        <authorList>
            <person name="Kim M.K."/>
        </authorList>
    </citation>
    <scope>NUCLEOTIDE SEQUENCE</scope>
    <source>
        <strain evidence="2">BT702</strain>
    </source>
</reference>
<dbReference type="SUPFAM" id="SSF53448">
    <property type="entry name" value="Nucleotide-diphospho-sugar transferases"/>
    <property type="match status" value="1"/>
</dbReference>
<keyword evidence="3" id="KW-1185">Reference proteome</keyword>
<evidence type="ECO:0000259" key="1">
    <source>
        <dbReference type="Pfam" id="PF00535"/>
    </source>
</evidence>
<dbReference type="AlphaFoldDB" id="A0A927AQK5"/>
<accession>A0A927AQK5</accession>
<dbReference type="RefSeq" id="WP_190886531.1">
    <property type="nucleotide sequence ID" value="NZ_JACWZY010000005.1"/>
</dbReference>
<dbReference type="Proteomes" id="UP000598820">
    <property type="component" value="Unassembled WGS sequence"/>
</dbReference>
<evidence type="ECO:0000313" key="2">
    <source>
        <dbReference type="EMBL" id="MBD2700676.1"/>
    </source>
</evidence>
<dbReference type="GO" id="GO:0016758">
    <property type="term" value="F:hexosyltransferase activity"/>
    <property type="evidence" value="ECO:0007669"/>
    <property type="project" value="UniProtKB-ARBA"/>
</dbReference>
<evidence type="ECO:0000313" key="3">
    <source>
        <dbReference type="Proteomes" id="UP000598820"/>
    </source>
</evidence>
<protein>
    <submittedName>
        <fullName evidence="2">Glycosyltransferase</fullName>
    </submittedName>
</protein>
<dbReference type="Gene3D" id="3.90.550.10">
    <property type="entry name" value="Spore Coat Polysaccharide Biosynthesis Protein SpsA, Chain A"/>
    <property type="match status" value="1"/>
</dbReference>
<dbReference type="InterPro" id="IPR001173">
    <property type="entry name" value="Glyco_trans_2-like"/>
</dbReference>
<dbReference type="Pfam" id="PF00535">
    <property type="entry name" value="Glycos_transf_2"/>
    <property type="match status" value="1"/>
</dbReference>
<organism evidence="2 3">
    <name type="scientific">Spirosoma profusum</name>
    <dbReference type="NCBI Taxonomy" id="2771354"/>
    <lineage>
        <taxon>Bacteria</taxon>
        <taxon>Pseudomonadati</taxon>
        <taxon>Bacteroidota</taxon>
        <taxon>Cytophagia</taxon>
        <taxon>Cytophagales</taxon>
        <taxon>Cytophagaceae</taxon>
        <taxon>Spirosoma</taxon>
    </lineage>
</organism>
<sequence length="295" mass="34568">MSQESSCLVSVNIITYNHGKYIEEAINGALMQKTTFPFELVICDDYSTDSTRAILNKYQRKYPDMVKLRFRNKNLGLKSNYFDNINACSGKYIAICEGDDYWTDENKLQKQINFLETNSEYSMCFHSGLEMHEYENLKSTSNIFSVVYEREYTGEEILSNWLIPTASVVFKKPSSLDFKYLEKFLFYDIILFLKLYENGKIFCLNDVMCVYRRHPNSVTNSNLSYLSYIQHLIYLNKEFHGKYAAIVNRCIALEYMKRSKYAFNSRSISFISHAFKSIWHDKNPLISLLAAKLSF</sequence>
<feature type="domain" description="Glycosyltransferase 2-like" evidence="1">
    <location>
        <begin position="10"/>
        <end position="126"/>
    </location>
</feature>
<dbReference type="InterPro" id="IPR029044">
    <property type="entry name" value="Nucleotide-diphossugar_trans"/>
</dbReference>